<comment type="caution">
    <text evidence="2">The sequence shown here is derived from an EMBL/GenBank/DDBJ whole genome shotgun (WGS) entry which is preliminary data.</text>
</comment>
<name>A0AAE1Y9N3_9LAMI</name>
<keyword evidence="3" id="KW-1185">Reference proteome</keyword>
<gene>
    <name evidence="2" type="ORF">Salat_1756300</name>
</gene>
<accession>A0AAE1Y9N3</accession>
<organism evidence="2 3">
    <name type="scientific">Sesamum alatum</name>
    <dbReference type="NCBI Taxonomy" id="300844"/>
    <lineage>
        <taxon>Eukaryota</taxon>
        <taxon>Viridiplantae</taxon>
        <taxon>Streptophyta</taxon>
        <taxon>Embryophyta</taxon>
        <taxon>Tracheophyta</taxon>
        <taxon>Spermatophyta</taxon>
        <taxon>Magnoliopsida</taxon>
        <taxon>eudicotyledons</taxon>
        <taxon>Gunneridae</taxon>
        <taxon>Pentapetalae</taxon>
        <taxon>asterids</taxon>
        <taxon>lamiids</taxon>
        <taxon>Lamiales</taxon>
        <taxon>Pedaliaceae</taxon>
        <taxon>Sesamum</taxon>
    </lineage>
</organism>
<sequence>MKENVGVETAKVVAGKKRSPLKYWVGEGFEKVTGLKSSFVIINPSKKFLELDSFSNVGALDSDEGGPPALVIGKQGEASPWTSSVCLIPDPSSPLSLAIDGGSSNSIPPHGLNMVELSSMASKAIDESDTSSMAKLQNLKSAWFAKFGSAEPVSSARPLPLAADDGVVSAAPDGLPSRVSAPQETSGDARGVSSAKVPALPPSDSVSSPPRIPAPPALPEAFSAAPLHLR</sequence>
<evidence type="ECO:0000256" key="1">
    <source>
        <dbReference type="SAM" id="MobiDB-lite"/>
    </source>
</evidence>
<protein>
    <submittedName>
        <fullName evidence="2">Uncharacterized protein</fullName>
    </submittedName>
</protein>
<reference evidence="2" key="1">
    <citation type="submission" date="2020-06" db="EMBL/GenBank/DDBJ databases">
        <authorList>
            <person name="Li T."/>
            <person name="Hu X."/>
            <person name="Zhang T."/>
            <person name="Song X."/>
            <person name="Zhang H."/>
            <person name="Dai N."/>
            <person name="Sheng W."/>
            <person name="Hou X."/>
            <person name="Wei L."/>
        </authorList>
    </citation>
    <scope>NUCLEOTIDE SEQUENCE</scope>
    <source>
        <strain evidence="2">3651</strain>
        <tissue evidence="2">Leaf</tissue>
    </source>
</reference>
<feature type="region of interest" description="Disordered" evidence="1">
    <location>
        <begin position="165"/>
        <end position="230"/>
    </location>
</feature>
<reference evidence="2" key="2">
    <citation type="journal article" date="2024" name="Plant">
        <title>Genomic evolution and insights into agronomic trait innovations of Sesamum species.</title>
        <authorList>
            <person name="Miao H."/>
            <person name="Wang L."/>
            <person name="Qu L."/>
            <person name="Liu H."/>
            <person name="Sun Y."/>
            <person name="Le M."/>
            <person name="Wang Q."/>
            <person name="Wei S."/>
            <person name="Zheng Y."/>
            <person name="Lin W."/>
            <person name="Duan Y."/>
            <person name="Cao H."/>
            <person name="Xiong S."/>
            <person name="Wang X."/>
            <person name="Wei L."/>
            <person name="Li C."/>
            <person name="Ma Q."/>
            <person name="Ju M."/>
            <person name="Zhao R."/>
            <person name="Li G."/>
            <person name="Mu C."/>
            <person name="Tian Q."/>
            <person name="Mei H."/>
            <person name="Zhang T."/>
            <person name="Gao T."/>
            <person name="Zhang H."/>
        </authorList>
    </citation>
    <scope>NUCLEOTIDE SEQUENCE</scope>
    <source>
        <strain evidence="2">3651</strain>
    </source>
</reference>
<dbReference type="AlphaFoldDB" id="A0AAE1Y9N3"/>
<dbReference type="EMBL" id="JACGWO010000006">
    <property type="protein sequence ID" value="KAK4425623.1"/>
    <property type="molecule type" value="Genomic_DNA"/>
</dbReference>
<dbReference type="Proteomes" id="UP001293254">
    <property type="component" value="Unassembled WGS sequence"/>
</dbReference>
<proteinExistence type="predicted"/>
<evidence type="ECO:0000313" key="2">
    <source>
        <dbReference type="EMBL" id="KAK4425623.1"/>
    </source>
</evidence>
<evidence type="ECO:0000313" key="3">
    <source>
        <dbReference type="Proteomes" id="UP001293254"/>
    </source>
</evidence>